<feature type="domain" description="Peptidase S24/S26A/S26B/S26C" evidence="1">
    <location>
        <begin position="24"/>
        <end position="119"/>
    </location>
</feature>
<dbReference type="InterPro" id="IPR036286">
    <property type="entry name" value="LexA/Signal_pep-like_sf"/>
</dbReference>
<sequence length="127" mass="14763">MNNLSVPTLCNFNASIIEHGKAYNPSLFTFVEQNKFMAIMPDDTMTGEIECRDKVIIDTTPIRYFEDGIFAFFLDGTFMVKRLQFIRNNVWVLPSNRFYQSFEIASDSLSELMIIGRVIYSQEIRSH</sequence>
<protein>
    <recommendedName>
        <fullName evidence="1">Peptidase S24/S26A/S26B/S26C domain-containing protein</fullName>
    </recommendedName>
</protein>
<evidence type="ECO:0000259" key="1">
    <source>
        <dbReference type="Pfam" id="PF00717"/>
    </source>
</evidence>
<accession>A0A0T9QLI2</accession>
<dbReference type="Proteomes" id="UP000038204">
    <property type="component" value="Unassembled WGS sequence"/>
</dbReference>
<organism evidence="2 3">
    <name type="scientific">Yersinia similis</name>
    <dbReference type="NCBI Taxonomy" id="367190"/>
    <lineage>
        <taxon>Bacteria</taxon>
        <taxon>Pseudomonadati</taxon>
        <taxon>Pseudomonadota</taxon>
        <taxon>Gammaproteobacteria</taxon>
        <taxon>Enterobacterales</taxon>
        <taxon>Yersiniaceae</taxon>
        <taxon>Yersinia</taxon>
    </lineage>
</organism>
<dbReference type="InterPro" id="IPR015927">
    <property type="entry name" value="Peptidase_S24_S26A/B/C"/>
</dbReference>
<dbReference type="AlphaFoldDB" id="A0A0T9QLI2"/>
<dbReference type="CDD" id="cd06529">
    <property type="entry name" value="S24_LexA-like"/>
    <property type="match status" value="1"/>
</dbReference>
<gene>
    <name evidence="2" type="ORF">ERS008667_02610</name>
</gene>
<dbReference type="SUPFAM" id="SSF51306">
    <property type="entry name" value="LexA/Signal peptidase"/>
    <property type="match status" value="1"/>
</dbReference>
<reference evidence="2 3" key="1">
    <citation type="submission" date="2015-03" db="EMBL/GenBank/DDBJ databases">
        <authorList>
            <person name="Murphy D."/>
        </authorList>
    </citation>
    <scope>NUCLEOTIDE SEQUENCE [LARGE SCALE GENOMIC DNA]</scope>
    <source>
        <strain evidence="2 3">Y233</strain>
    </source>
</reference>
<dbReference type="EMBL" id="CQBK01000018">
    <property type="protein sequence ID" value="CNI16689.1"/>
    <property type="molecule type" value="Genomic_DNA"/>
</dbReference>
<proteinExistence type="predicted"/>
<evidence type="ECO:0000313" key="2">
    <source>
        <dbReference type="EMBL" id="CNI16689.1"/>
    </source>
</evidence>
<evidence type="ECO:0000313" key="3">
    <source>
        <dbReference type="Proteomes" id="UP000038204"/>
    </source>
</evidence>
<dbReference type="Gene3D" id="2.10.109.10">
    <property type="entry name" value="Umud Fragment, subunit A"/>
    <property type="match status" value="1"/>
</dbReference>
<dbReference type="RefSeq" id="WP_049599863.1">
    <property type="nucleotide sequence ID" value="NZ_CQBK01000018.1"/>
</dbReference>
<dbReference type="InterPro" id="IPR039418">
    <property type="entry name" value="LexA-like"/>
</dbReference>
<dbReference type="Pfam" id="PF00717">
    <property type="entry name" value="Peptidase_S24"/>
    <property type="match status" value="1"/>
</dbReference>
<name>A0A0T9QLI2_9GAMM</name>